<keyword evidence="2" id="KW-0238">DNA-binding</keyword>
<dbReference type="EMBL" id="JAUTXY010000010">
    <property type="protein sequence ID" value="MEE2059980.1"/>
    <property type="molecule type" value="Genomic_DNA"/>
</dbReference>
<dbReference type="Gene3D" id="1.10.10.10">
    <property type="entry name" value="Winged helix-like DNA-binding domain superfamily/Winged helix DNA-binding domain"/>
    <property type="match status" value="1"/>
</dbReference>
<organism evidence="5 6">
    <name type="scientific">Rhodococcus artemisiae</name>
    <dbReference type="NCBI Taxonomy" id="714159"/>
    <lineage>
        <taxon>Bacteria</taxon>
        <taxon>Bacillati</taxon>
        <taxon>Actinomycetota</taxon>
        <taxon>Actinomycetes</taxon>
        <taxon>Mycobacteriales</taxon>
        <taxon>Nocardiaceae</taxon>
        <taxon>Rhodococcus</taxon>
    </lineage>
</organism>
<evidence type="ECO:0000259" key="4">
    <source>
        <dbReference type="Pfam" id="PF12802"/>
    </source>
</evidence>
<feature type="domain" description="HTH marR-type" evidence="4">
    <location>
        <begin position="43"/>
        <end position="85"/>
    </location>
</feature>
<evidence type="ECO:0000256" key="1">
    <source>
        <dbReference type="ARBA" id="ARBA00023015"/>
    </source>
</evidence>
<protein>
    <submittedName>
        <fullName evidence="5">MarR family transcriptional regulator</fullName>
    </submittedName>
</protein>
<dbReference type="SUPFAM" id="SSF46785">
    <property type="entry name" value="Winged helix' DNA-binding domain"/>
    <property type="match status" value="1"/>
</dbReference>
<evidence type="ECO:0000256" key="3">
    <source>
        <dbReference type="ARBA" id="ARBA00023163"/>
    </source>
</evidence>
<dbReference type="InterPro" id="IPR052362">
    <property type="entry name" value="HTH-GbsR_regulator"/>
</dbReference>
<proteinExistence type="predicted"/>
<dbReference type="PANTHER" id="PTHR38465">
    <property type="entry name" value="HTH-TYPE TRANSCRIPTIONAL REGULATOR MJ1563-RELATED"/>
    <property type="match status" value="1"/>
</dbReference>
<dbReference type="Pfam" id="PF12802">
    <property type="entry name" value="MarR_2"/>
    <property type="match status" value="1"/>
</dbReference>
<dbReference type="InterPro" id="IPR036390">
    <property type="entry name" value="WH_DNA-bd_sf"/>
</dbReference>
<name>A0ABU7LEN4_9NOCA</name>
<comment type="caution">
    <text evidence="5">The sequence shown here is derived from an EMBL/GenBank/DDBJ whole genome shotgun (WGS) entry which is preliminary data.</text>
</comment>
<keyword evidence="3" id="KW-0804">Transcription</keyword>
<dbReference type="Proteomes" id="UP001336020">
    <property type="component" value="Unassembled WGS sequence"/>
</dbReference>
<dbReference type="InterPro" id="IPR036388">
    <property type="entry name" value="WH-like_DNA-bd_sf"/>
</dbReference>
<gene>
    <name evidence="5" type="ORF">Q7514_20875</name>
</gene>
<evidence type="ECO:0000313" key="6">
    <source>
        <dbReference type="Proteomes" id="UP001336020"/>
    </source>
</evidence>
<keyword evidence="1" id="KW-0805">Transcription regulation</keyword>
<dbReference type="InterPro" id="IPR000835">
    <property type="entry name" value="HTH_MarR-typ"/>
</dbReference>
<evidence type="ECO:0000256" key="2">
    <source>
        <dbReference type="ARBA" id="ARBA00023125"/>
    </source>
</evidence>
<sequence>MSSSRGVEDADDVRSWFVERFADYWQTGGASRIEGRIAGYLLVDESGGVSADELARVLGASRGSVSTYTRRLVARGFVQRVRRAGERAHYFVMADDVWGGFLDIEEEYLRSQRALAEEALARVSPESAAHVRVENMRDYMGWLLDNRRLGAEWKRFKAARDDEGG</sequence>
<reference evidence="5 6" key="1">
    <citation type="submission" date="2023-07" db="EMBL/GenBank/DDBJ databases">
        <authorList>
            <person name="Girao M."/>
            <person name="Carvalho M.F."/>
        </authorList>
    </citation>
    <scope>NUCLEOTIDE SEQUENCE [LARGE SCALE GENOMIC DNA]</scope>
    <source>
        <strain evidence="5 6">YIM65754</strain>
    </source>
</reference>
<keyword evidence="6" id="KW-1185">Reference proteome</keyword>
<evidence type="ECO:0000313" key="5">
    <source>
        <dbReference type="EMBL" id="MEE2059980.1"/>
    </source>
</evidence>
<accession>A0ABU7LEN4</accession>
<dbReference type="PANTHER" id="PTHR38465:SF2">
    <property type="entry name" value="HTH-TYPE TRANSCRIPTIONAL REGULATOR MMPR5"/>
    <property type="match status" value="1"/>
</dbReference>